<feature type="domain" description="Intracellular proteinase inhibitor BsuPI" evidence="2">
    <location>
        <begin position="43"/>
        <end position="141"/>
    </location>
</feature>
<evidence type="ECO:0000256" key="1">
    <source>
        <dbReference type="SAM" id="SignalP"/>
    </source>
</evidence>
<dbReference type="Pfam" id="PF12690">
    <property type="entry name" value="BsuPI"/>
    <property type="match status" value="1"/>
</dbReference>
<sequence length="164" mass="18135">MCSLLPHMRASNVVFLIAGLCLAPAVAGPAAHTGDQGVRIELRLNKPAYTATEPVEIMLMLSNPTSTAATFQFPTGQMFDFLVTRQGKLIWQWSYGRAFTQAFTRLTLSPGESRVFNERWDQRDVQGRYVPAGEYEMLAVFPTDVGLVPRAGADGPQVRFQIVN</sequence>
<proteinExistence type="predicted"/>
<feature type="signal peptide" evidence="1">
    <location>
        <begin position="1"/>
        <end position="27"/>
    </location>
</feature>
<name>A0A537LRK6_9BACT</name>
<evidence type="ECO:0000313" key="3">
    <source>
        <dbReference type="EMBL" id="TMJ08865.1"/>
    </source>
</evidence>
<feature type="chain" id="PRO_5033469886" description="Intracellular proteinase inhibitor BsuPI domain-containing protein" evidence="1">
    <location>
        <begin position="28"/>
        <end position="164"/>
    </location>
</feature>
<dbReference type="EMBL" id="VBAI01000113">
    <property type="protein sequence ID" value="TMJ10572.1"/>
    <property type="molecule type" value="Genomic_DNA"/>
</dbReference>
<dbReference type="Gene3D" id="2.60.40.2360">
    <property type="entry name" value="Intracellular proteinase inhibitor BsuPI"/>
    <property type="match status" value="1"/>
</dbReference>
<protein>
    <recommendedName>
        <fullName evidence="2">Intracellular proteinase inhibitor BsuPI domain-containing protein</fullName>
    </recommendedName>
</protein>
<dbReference type="Proteomes" id="UP000318661">
    <property type="component" value="Unassembled WGS sequence"/>
</dbReference>
<dbReference type="InterPro" id="IPR020481">
    <property type="entry name" value="Intracell_prot_inh_BsuPI"/>
</dbReference>
<organism evidence="4 5">
    <name type="scientific">Candidatus Segetimicrobium genomatis</name>
    <dbReference type="NCBI Taxonomy" id="2569760"/>
    <lineage>
        <taxon>Bacteria</taxon>
        <taxon>Bacillati</taxon>
        <taxon>Candidatus Sysuimicrobiota</taxon>
        <taxon>Candidatus Sysuimicrobiia</taxon>
        <taxon>Candidatus Sysuimicrobiales</taxon>
        <taxon>Candidatus Segetimicrobiaceae</taxon>
        <taxon>Candidatus Segetimicrobium</taxon>
    </lineage>
</organism>
<evidence type="ECO:0000313" key="4">
    <source>
        <dbReference type="EMBL" id="TMJ10572.1"/>
    </source>
</evidence>
<evidence type="ECO:0000313" key="6">
    <source>
        <dbReference type="Proteomes" id="UP000318661"/>
    </source>
</evidence>
<reference evidence="5 6" key="1">
    <citation type="journal article" date="2019" name="Nat. Microbiol.">
        <title>Mediterranean grassland soil C-N compound turnover is dependent on rainfall and depth, and is mediated by genomically divergent microorganisms.</title>
        <authorList>
            <person name="Diamond S."/>
            <person name="Andeer P.F."/>
            <person name="Li Z."/>
            <person name="Crits-Christoph A."/>
            <person name="Burstein D."/>
            <person name="Anantharaman K."/>
            <person name="Lane K.R."/>
            <person name="Thomas B.C."/>
            <person name="Pan C."/>
            <person name="Northen T.R."/>
            <person name="Banfield J.F."/>
        </authorList>
    </citation>
    <scope>NUCLEOTIDE SEQUENCE [LARGE SCALE GENOMIC DNA]</scope>
    <source>
        <strain evidence="4">NP_1</strain>
        <strain evidence="3">NP_2</strain>
    </source>
</reference>
<evidence type="ECO:0000313" key="5">
    <source>
        <dbReference type="Proteomes" id="UP000315217"/>
    </source>
</evidence>
<accession>A0A537LRK6</accession>
<evidence type="ECO:0000259" key="2">
    <source>
        <dbReference type="Pfam" id="PF12690"/>
    </source>
</evidence>
<keyword evidence="1" id="KW-0732">Signal</keyword>
<comment type="caution">
    <text evidence="4">The sequence shown here is derived from an EMBL/GenBank/DDBJ whole genome shotgun (WGS) entry which is preliminary data.</text>
</comment>
<dbReference type="AlphaFoldDB" id="A0A537LRK6"/>
<dbReference type="Proteomes" id="UP000315217">
    <property type="component" value="Unassembled WGS sequence"/>
</dbReference>
<dbReference type="EMBL" id="VBAJ01000077">
    <property type="protein sequence ID" value="TMJ08865.1"/>
    <property type="molecule type" value="Genomic_DNA"/>
</dbReference>
<dbReference type="InterPro" id="IPR038144">
    <property type="entry name" value="IPI"/>
</dbReference>
<gene>
    <name evidence="4" type="ORF">E6G98_07415</name>
    <name evidence="3" type="ORF">E6G99_03675</name>
</gene>